<evidence type="ECO:0000256" key="1">
    <source>
        <dbReference type="ARBA" id="ARBA00004141"/>
    </source>
</evidence>
<keyword evidence="4 6" id="KW-0472">Membrane</keyword>
<feature type="domain" description="Anoctamin transmembrane" evidence="7">
    <location>
        <begin position="512"/>
        <end position="958"/>
    </location>
</feature>
<keyword evidence="3 6" id="KW-1133">Transmembrane helix</keyword>
<gene>
    <name evidence="8" type="ORF">IMG5_047010</name>
</gene>
<proteinExistence type="predicted"/>
<dbReference type="AlphaFoldDB" id="G0QM98"/>
<evidence type="ECO:0000256" key="2">
    <source>
        <dbReference type="ARBA" id="ARBA00022692"/>
    </source>
</evidence>
<evidence type="ECO:0000256" key="5">
    <source>
        <dbReference type="SAM" id="Coils"/>
    </source>
</evidence>
<evidence type="ECO:0000256" key="3">
    <source>
        <dbReference type="ARBA" id="ARBA00022989"/>
    </source>
</evidence>
<evidence type="ECO:0000313" key="8">
    <source>
        <dbReference type="EMBL" id="EGR33655.1"/>
    </source>
</evidence>
<feature type="coiled-coil region" evidence="5">
    <location>
        <begin position="186"/>
        <end position="220"/>
    </location>
</feature>
<dbReference type="InterPro" id="IPR049452">
    <property type="entry name" value="Anoctamin_TM"/>
</dbReference>
<name>G0QM98_ICHMU</name>
<dbReference type="eggNOG" id="KOG2513">
    <property type="taxonomic scope" value="Eukaryota"/>
</dbReference>
<dbReference type="Pfam" id="PF04547">
    <property type="entry name" value="Anoctamin"/>
    <property type="match status" value="1"/>
</dbReference>
<feature type="transmembrane region" description="Helical" evidence="6">
    <location>
        <begin position="886"/>
        <end position="910"/>
    </location>
</feature>
<dbReference type="InParanoid" id="G0QM98"/>
<keyword evidence="2 6" id="KW-0812">Transmembrane</keyword>
<dbReference type="GeneID" id="14909837"/>
<feature type="transmembrane region" description="Helical" evidence="6">
    <location>
        <begin position="716"/>
        <end position="737"/>
    </location>
</feature>
<sequence length="999" mass="118460">MHQQVKQKEKTQWEIYKKEYDRLKANKMNSSNQFQSFDLEEEKKLYELLMQISIKETDQFKDIKKKLTKGGFLEEHEAGKGKKDTYFQNDWICKNNIPKDFMTLVRFTIQQKLTKKAHFHTRSFLSNDGKEIFILIKGNEQIFKKEAKSSGLTKQLELGYSDLFSLEPCDKLYRPMRLKKQVRDCVKQLQKKLQKNYDLKNQFEQNNNVTKRNFRRIENRTQMLFEVVKKWNNDVFWANLAYKQLQVDYFMNEIAEKLGINKENENAEILKDSESTTREEWEAYYVYLDYLIYFKKLINKLQKIAKQDKREKKIRQKNIVDQNEAFLYKLFFRKAVRDTNEVYHQINGFFSTQKILQNIWDRLNTRPISAYVDYFDNNDQTDSFLWRKYETNEKKYRSMFLNMEKIKLTYSMIVKQVNINGLVRSPFFLMKEYFALHDPYQLHGIAKKDYFNDLIKCGIVDKDIATDTEKELRQMFQLLEDEAEGADFDADSVSEETAFNYLRPWHIQVDSIRDYFGEKIALYFKFLEFYTFHLSYLGFISILVQLLKTYVDSDKLNNALNISFSAIIIIWSTLFVEMWKREQVLFSIEFGQQDFEEDEAERPEFEGTYQRSIILDKLNEEYFSPVKRKAIILFALIISCLIIFIVFYVVINIFQQKNIWVQSPPVFLQGFIDPNIFSSILLAVNINIFTFIYSGIGDYLNKVENHKILSSYENSYISKLFLFQFFNTFNSPLFVAFLSDVFPNLNLCRYNPKLPPDCFKTLSQNIVVIFLSMIAKNIPEILVPYLKAFSKSFFGQKKEKQVIHPFHKIDNYVELQSLQEPYMTNNDLDGTVADYLELVIQFSFLTIFGLSFPLCFFIAFVVNILEIQVDRQKIFNFVKRPIPTGASNIGTWLLIIDIISFISIFANAGLIVYTSKLVEKSYQIIVFISLLFGFLFIKYLLRFLIPDVPEKALIINKRHQISIDKIIKGFQKKKIRTYYIGKIQTEINGINKSGIHLNI</sequence>
<dbReference type="PANTHER" id="PTHR12308:SF73">
    <property type="entry name" value="ANOCTAMIN"/>
    <property type="match status" value="1"/>
</dbReference>
<accession>G0QM98</accession>
<comment type="subcellular location">
    <subcellularLocation>
        <location evidence="1">Membrane</location>
        <topology evidence="1">Multi-pass membrane protein</topology>
    </subcellularLocation>
</comment>
<dbReference type="PANTHER" id="PTHR12308">
    <property type="entry name" value="ANOCTAMIN"/>
    <property type="match status" value="1"/>
</dbReference>
<dbReference type="InterPro" id="IPR007632">
    <property type="entry name" value="Anoctamin"/>
</dbReference>
<evidence type="ECO:0000256" key="4">
    <source>
        <dbReference type="ARBA" id="ARBA00023136"/>
    </source>
</evidence>
<dbReference type="OrthoDB" id="414468at2759"/>
<dbReference type="OMA" id="LTNISTH"/>
<evidence type="ECO:0000256" key="6">
    <source>
        <dbReference type="SAM" id="Phobius"/>
    </source>
</evidence>
<evidence type="ECO:0000259" key="7">
    <source>
        <dbReference type="Pfam" id="PF04547"/>
    </source>
</evidence>
<reference evidence="8 9" key="1">
    <citation type="submission" date="2011-07" db="EMBL/GenBank/DDBJ databases">
        <authorList>
            <person name="Coyne R."/>
            <person name="Brami D."/>
            <person name="Johnson J."/>
            <person name="Hostetler J."/>
            <person name="Hannick L."/>
            <person name="Clark T."/>
            <person name="Cassidy-Hanley D."/>
            <person name="Inman J."/>
        </authorList>
    </citation>
    <scope>NUCLEOTIDE SEQUENCE [LARGE SCALE GENOMIC DNA]</scope>
    <source>
        <strain evidence="8 9">G5</strain>
    </source>
</reference>
<organism evidence="8 9">
    <name type="scientific">Ichthyophthirius multifiliis</name>
    <name type="common">White spot disease agent</name>
    <name type="synonym">Ich</name>
    <dbReference type="NCBI Taxonomy" id="5932"/>
    <lineage>
        <taxon>Eukaryota</taxon>
        <taxon>Sar</taxon>
        <taxon>Alveolata</taxon>
        <taxon>Ciliophora</taxon>
        <taxon>Intramacronucleata</taxon>
        <taxon>Oligohymenophorea</taxon>
        <taxon>Hymenostomatida</taxon>
        <taxon>Ophryoglenina</taxon>
        <taxon>Ichthyophthirius</taxon>
    </lineage>
</organism>
<dbReference type="GO" id="GO:0005254">
    <property type="term" value="F:chloride channel activity"/>
    <property type="evidence" value="ECO:0007669"/>
    <property type="project" value="TreeGrafter"/>
</dbReference>
<dbReference type="Proteomes" id="UP000008983">
    <property type="component" value="Unassembled WGS sequence"/>
</dbReference>
<dbReference type="EMBL" id="GL983412">
    <property type="protein sequence ID" value="EGR33655.1"/>
    <property type="molecule type" value="Genomic_DNA"/>
</dbReference>
<feature type="transmembrane region" description="Helical" evidence="6">
    <location>
        <begin position="631"/>
        <end position="655"/>
    </location>
</feature>
<keyword evidence="9" id="KW-1185">Reference proteome</keyword>
<feature type="transmembrane region" description="Helical" evidence="6">
    <location>
        <begin position="838"/>
        <end position="865"/>
    </location>
</feature>
<dbReference type="GO" id="GO:0016020">
    <property type="term" value="C:membrane"/>
    <property type="evidence" value="ECO:0007669"/>
    <property type="project" value="UniProtKB-SubCell"/>
</dbReference>
<protein>
    <recommendedName>
        <fullName evidence="7">Anoctamin transmembrane domain-containing protein</fullName>
    </recommendedName>
</protein>
<feature type="transmembrane region" description="Helical" evidence="6">
    <location>
        <begin position="559"/>
        <end position="579"/>
    </location>
</feature>
<feature type="transmembrane region" description="Helical" evidence="6">
    <location>
        <begin position="675"/>
        <end position="696"/>
    </location>
</feature>
<evidence type="ECO:0000313" key="9">
    <source>
        <dbReference type="Proteomes" id="UP000008983"/>
    </source>
</evidence>
<feature type="transmembrane region" description="Helical" evidence="6">
    <location>
        <begin position="529"/>
        <end position="547"/>
    </location>
</feature>
<keyword evidence="5" id="KW-0175">Coiled coil</keyword>
<feature type="transmembrane region" description="Helical" evidence="6">
    <location>
        <begin position="922"/>
        <end position="941"/>
    </location>
</feature>
<dbReference type="RefSeq" id="XP_004037641.1">
    <property type="nucleotide sequence ID" value="XM_004037593.1"/>
</dbReference>